<name>M1KLH4_ENCCN</name>
<dbReference type="GO" id="GO:0004631">
    <property type="term" value="F:phosphomevalonate kinase activity"/>
    <property type="evidence" value="ECO:0007669"/>
    <property type="project" value="UniProtKB-EC"/>
</dbReference>
<reference evidence="7" key="1">
    <citation type="journal article" date="2013" name="Eukaryot. Cell">
        <title>Extremely Reduced Levels of Heterozygosity in the Vertebrate Pathogen Encephalitozoon cuniculi.</title>
        <authorList>
            <person name="Selman M."/>
            <person name="Sak B."/>
            <person name="Kvac M."/>
            <person name="Farinelli L."/>
            <person name="Weiss L.M."/>
            <person name="Corradi N."/>
        </authorList>
    </citation>
    <scope>NUCLEOTIDE SEQUENCE</scope>
</reference>
<dbReference type="InterPro" id="IPR014721">
    <property type="entry name" value="Ribsml_uS5_D2-typ_fold_subgr"/>
</dbReference>
<evidence type="ECO:0000256" key="3">
    <source>
        <dbReference type="ARBA" id="ARBA00022679"/>
    </source>
</evidence>
<dbReference type="SUPFAM" id="SSF55060">
    <property type="entry name" value="GHMP Kinase, C-terminal domain"/>
    <property type="match status" value="1"/>
</dbReference>
<evidence type="ECO:0000313" key="7">
    <source>
        <dbReference type="EMBL" id="AGE96161.1"/>
    </source>
</evidence>
<dbReference type="Gene3D" id="3.30.230.10">
    <property type="match status" value="1"/>
</dbReference>
<dbReference type="EMBL" id="KC513613">
    <property type="protein sequence ID" value="AGE96161.1"/>
    <property type="molecule type" value="Genomic_DNA"/>
</dbReference>
<dbReference type="GO" id="GO:0005777">
    <property type="term" value="C:peroxisome"/>
    <property type="evidence" value="ECO:0007669"/>
    <property type="project" value="TreeGrafter"/>
</dbReference>
<keyword evidence="3" id="KW-0808">Transferase</keyword>
<dbReference type="VEuPathDB" id="MicrosporidiaDB:M970_101450"/>
<dbReference type="InterPro" id="IPR036554">
    <property type="entry name" value="GHMP_kinase_C_sf"/>
</dbReference>
<evidence type="ECO:0000256" key="6">
    <source>
        <dbReference type="ARBA" id="ARBA00022840"/>
    </source>
</evidence>
<protein>
    <recommendedName>
        <fullName evidence="2">phosphomevalonate kinase</fullName>
        <ecNumber evidence="2">2.7.4.2</ecNumber>
    </recommendedName>
</protein>
<keyword evidence="4" id="KW-0547">Nucleotide-binding</keyword>
<proteinExistence type="predicted"/>
<dbReference type="GO" id="GO:0005524">
    <property type="term" value="F:ATP binding"/>
    <property type="evidence" value="ECO:0007669"/>
    <property type="project" value="UniProtKB-KW"/>
</dbReference>
<dbReference type="GO" id="GO:0010142">
    <property type="term" value="P:farnesyl diphosphate biosynthetic process, mevalonate pathway"/>
    <property type="evidence" value="ECO:0007669"/>
    <property type="project" value="TreeGrafter"/>
</dbReference>
<dbReference type="SUPFAM" id="SSF54211">
    <property type="entry name" value="Ribosomal protein S5 domain 2-like"/>
    <property type="match status" value="1"/>
</dbReference>
<dbReference type="GO" id="GO:0019287">
    <property type="term" value="P:isopentenyl diphosphate biosynthetic process, mevalonate pathway"/>
    <property type="evidence" value="ECO:0007669"/>
    <property type="project" value="TreeGrafter"/>
</dbReference>
<dbReference type="EC" id="2.7.4.2" evidence="2"/>
<dbReference type="PRINTS" id="PR00959">
    <property type="entry name" value="MEVGALKINASE"/>
</dbReference>
<sequence length="352" mass="39393">MIEKIKFRVPGKVIVNGSYIVLSGETCRAVALKTHMTSEATRTVSSEAEITVAVDGGEKITYGSDYIRTCRDTGGPAHYILNIVACFFEIARISPKNRIHIEMHTGEGFFSGGPGGEKTGIGSSACILVSIVYALLRFHQDDFRRIASRGDFDARGRSPVFQGDLKLWLGGLSLSEDLAEHLLSITYLVHQATNQGASGCDVMCCLLGSIYFSRERCFPLENIPRYLILGSFGKSSATREMLKKINSKDPKWRFIKDINRKINEERESPKKLYMEYLDAMKGVSTAIVPEKQYEVLMKTNGYDIWGCGISGAGGDDCVWALADDYQDVYRYWKRVFTFTFVTEVSYRGIHLL</sequence>
<evidence type="ECO:0000256" key="1">
    <source>
        <dbReference type="ARBA" id="ARBA00005017"/>
    </source>
</evidence>
<dbReference type="VEuPathDB" id="MicrosporidiaDB:AEWR_101450"/>
<dbReference type="PANTHER" id="PTHR31814">
    <property type="match status" value="1"/>
</dbReference>
<comment type="pathway">
    <text evidence="1">Isoprenoid biosynthesis; isopentenyl diphosphate biosynthesis via mevalonate pathway; isopentenyl diphosphate from (R)-mevalonate: step 2/3.</text>
</comment>
<keyword evidence="5 7" id="KW-0418">Kinase</keyword>
<dbReference type="VEuPathDB" id="MicrosporidiaDB:AEWD_101450"/>
<evidence type="ECO:0000256" key="5">
    <source>
        <dbReference type="ARBA" id="ARBA00022777"/>
    </source>
</evidence>
<dbReference type="PANTHER" id="PTHR31814:SF2">
    <property type="entry name" value="PHOSPHOMEVALONATE KINASE"/>
    <property type="match status" value="1"/>
</dbReference>
<dbReference type="InterPro" id="IPR020568">
    <property type="entry name" value="Ribosomal_Su5_D2-typ_SF"/>
</dbReference>
<dbReference type="InterPro" id="IPR035102">
    <property type="entry name" value="Phosphomevalonate_kinase"/>
</dbReference>
<dbReference type="AlphaFoldDB" id="M1KLH4"/>
<evidence type="ECO:0000256" key="2">
    <source>
        <dbReference type="ARBA" id="ARBA00012958"/>
    </source>
</evidence>
<evidence type="ECO:0000256" key="4">
    <source>
        <dbReference type="ARBA" id="ARBA00022741"/>
    </source>
</evidence>
<dbReference type="VEuPathDB" id="MicrosporidiaDB:ECU10_1510"/>
<accession>M1KLH4</accession>
<organism evidence="7">
    <name type="scientific">Encephalitozoon cuniculi</name>
    <name type="common">Microsporidian parasite</name>
    <dbReference type="NCBI Taxonomy" id="6035"/>
    <lineage>
        <taxon>Eukaryota</taxon>
        <taxon>Fungi</taxon>
        <taxon>Fungi incertae sedis</taxon>
        <taxon>Microsporidia</taxon>
        <taxon>Unikaryonidae</taxon>
        <taxon>Encephalitozoon</taxon>
    </lineage>
</organism>
<dbReference type="VEuPathDB" id="MicrosporidiaDB:AEWQ_101450"/>
<keyword evidence="6" id="KW-0067">ATP-binding</keyword>
<gene>
    <name evidence="7" type="ORF">ECU10_1510</name>
</gene>